<evidence type="ECO:0000256" key="1">
    <source>
        <dbReference type="SAM" id="MobiDB-lite"/>
    </source>
</evidence>
<feature type="compositionally biased region" description="Acidic residues" evidence="1">
    <location>
        <begin position="307"/>
        <end position="321"/>
    </location>
</feature>
<evidence type="ECO:0000313" key="3">
    <source>
        <dbReference type="EMBL" id="QBZ61278.1"/>
    </source>
</evidence>
<dbReference type="Pfam" id="PF03909">
    <property type="entry name" value="BSD"/>
    <property type="match status" value="1"/>
</dbReference>
<dbReference type="Proteomes" id="UP000294847">
    <property type="component" value="Chromosome 4"/>
</dbReference>
<evidence type="ECO:0000259" key="2">
    <source>
        <dbReference type="PROSITE" id="PS50858"/>
    </source>
</evidence>
<evidence type="ECO:0000313" key="4">
    <source>
        <dbReference type="Proteomes" id="UP000294847"/>
    </source>
</evidence>
<dbReference type="SUPFAM" id="SSF140383">
    <property type="entry name" value="BSD domain-like"/>
    <property type="match status" value="1"/>
</dbReference>
<accession>A0A4V1C6W2</accession>
<feature type="region of interest" description="Disordered" evidence="1">
    <location>
        <begin position="307"/>
        <end position="417"/>
    </location>
</feature>
<dbReference type="PANTHER" id="PTHR16019:SF5">
    <property type="entry name" value="BSD DOMAIN-CONTAINING PROTEIN 1"/>
    <property type="match status" value="1"/>
</dbReference>
<dbReference type="EMBL" id="CP034207">
    <property type="protein sequence ID" value="QBZ61278.1"/>
    <property type="molecule type" value="Genomic_DNA"/>
</dbReference>
<name>A0A4V1C6W2_PYROR</name>
<protein>
    <recommendedName>
        <fullName evidence="2">BSD domain-containing protein</fullName>
    </recommendedName>
</protein>
<dbReference type="PANTHER" id="PTHR16019">
    <property type="entry name" value="SYNAPSE-ASSOCIATED PROTEIN"/>
    <property type="match status" value="1"/>
</dbReference>
<feature type="compositionally biased region" description="Basic and acidic residues" evidence="1">
    <location>
        <begin position="363"/>
        <end position="379"/>
    </location>
</feature>
<dbReference type="InterPro" id="IPR005607">
    <property type="entry name" value="BSD_dom"/>
</dbReference>
<dbReference type="InterPro" id="IPR035925">
    <property type="entry name" value="BSD_dom_sf"/>
</dbReference>
<feature type="compositionally biased region" description="Basic and acidic residues" evidence="1">
    <location>
        <begin position="11"/>
        <end position="29"/>
    </location>
</feature>
<dbReference type="Gene3D" id="1.10.3970.10">
    <property type="entry name" value="BSD domain"/>
    <property type="match status" value="1"/>
</dbReference>
<dbReference type="SMART" id="SM00751">
    <property type="entry name" value="BSD"/>
    <property type="match status" value="1"/>
</dbReference>
<feature type="compositionally biased region" description="Polar residues" evidence="1">
    <location>
        <begin position="339"/>
        <end position="349"/>
    </location>
</feature>
<gene>
    <name evidence="3" type="ORF">PoMZ_08226</name>
</gene>
<dbReference type="GO" id="GO:0005737">
    <property type="term" value="C:cytoplasm"/>
    <property type="evidence" value="ECO:0007669"/>
    <property type="project" value="TreeGrafter"/>
</dbReference>
<reference evidence="3 4" key="1">
    <citation type="journal article" date="2019" name="Mol. Biol. Evol.">
        <title>Blast fungal genomes show frequent chromosomal changes, gene gains and losses, and effector gene turnover.</title>
        <authorList>
            <person name="Gomez Luciano L.B."/>
            <person name="Jason Tsai I."/>
            <person name="Chuma I."/>
            <person name="Tosa Y."/>
            <person name="Chen Y.H."/>
            <person name="Li J.Y."/>
            <person name="Li M.Y."/>
            <person name="Jade Lu M.Y."/>
            <person name="Nakayashiki H."/>
            <person name="Li W.H."/>
        </authorList>
    </citation>
    <scope>NUCLEOTIDE SEQUENCE [LARGE SCALE GENOMIC DNA]</scope>
    <source>
        <strain evidence="3">MZ5-1-6</strain>
    </source>
</reference>
<feature type="region of interest" description="Disordered" evidence="1">
    <location>
        <begin position="11"/>
        <end position="33"/>
    </location>
</feature>
<dbReference type="InterPro" id="IPR051494">
    <property type="entry name" value="BSD_domain-containing"/>
</dbReference>
<feature type="domain" description="BSD" evidence="2">
    <location>
        <begin position="239"/>
        <end position="291"/>
    </location>
</feature>
<sequence length="417" mass="45478">MDLAYDHITEETLKNEAKQAANDKGKQPEDPNTLTADVQDAYRAFSASPWGARIGGFIGAVAKQGGSVYNQASHELSAVGQDATTGFSSLRDTIINRTRSLSLATATPENTATEAGASGTTRELTTDEALKESETVLSRLKVAAAQRLKDIQKAEDAADEALLKFGTNIRDFLRESISIAPPTASESNSRGTGAVLFESKDAQGKRVIHTSRFDAQLHVIHTNPESFSKDPAGEEYASWSEKFDIDKKTEDISSDLKRYPELRTTMEKLVPDEIPYPDFWKRYYFLRHSIETAEARRRDLLKAASTEEEVGWDEGSDDEETPAVQTKSTAADATKTERPGSTSSSTTINVPPHPTQPATKSKTPGDRRKSNELDVKSQADSEASYDVVGAASGVPSQAPNSPKDPKKADESDEEDWE</sequence>
<dbReference type="AlphaFoldDB" id="A0A4V1C6W2"/>
<dbReference type="PROSITE" id="PS50858">
    <property type="entry name" value="BSD"/>
    <property type="match status" value="1"/>
</dbReference>
<organism evidence="3 4">
    <name type="scientific">Pyricularia oryzae</name>
    <name type="common">Rice blast fungus</name>
    <name type="synonym">Magnaporthe oryzae</name>
    <dbReference type="NCBI Taxonomy" id="318829"/>
    <lineage>
        <taxon>Eukaryota</taxon>
        <taxon>Fungi</taxon>
        <taxon>Dikarya</taxon>
        <taxon>Ascomycota</taxon>
        <taxon>Pezizomycotina</taxon>
        <taxon>Sordariomycetes</taxon>
        <taxon>Sordariomycetidae</taxon>
        <taxon>Magnaporthales</taxon>
        <taxon>Pyriculariaceae</taxon>
        <taxon>Pyricularia</taxon>
    </lineage>
</organism>
<proteinExistence type="predicted"/>